<dbReference type="Pfam" id="PF12833">
    <property type="entry name" value="HTH_18"/>
    <property type="match status" value="1"/>
</dbReference>
<evidence type="ECO:0000256" key="1">
    <source>
        <dbReference type="ARBA" id="ARBA00000085"/>
    </source>
</evidence>
<dbReference type="FunFam" id="1.10.287.130:FF:000045">
    <property type="entry name" value="Two-component system sensor histidine kinase/response regulator"/>
    <property type="match status" value="1"/>
</dbReference>
<dbReference type="Gene3D" id="1.10.10.60">
    <property type="entry name" value="Homeodomain-like"/>
    <property type="match status" value="2"/>
</dbReference>
<dbReference type="Pfam" id="PF00512">
    <property type="entry name" value="HisKA"/>
    <property type="match status" value="1"/>
</dbReference>
<dbReference type="PRINTS" id="PR00344">
    <property type="entry name" value="BCTRLSENSOR"/>
</dbReference>
<dbReference type="SUPFAM" id="SSF63829">
    <property type="entry name" value="Calcium-dependent phosphotriesterase"/>
    <property type="match status" value="2"/>
</dbReference>
<evidence type="ECO:0000256" key="5">
    <source>
        <dbReference type="ARBA" id="ARBA00023163"/>
    </source>
</evidence>
<protein>
    <recommendedName>
        <fullName evidence="2">histidine kinase</fullName>
        <ecNumber evidence="2">2.7.13.3</ecNumber>
    </recommendedName>
</protein>
<dbReference type="Gene3D" id="3.30.565.10">
    <property type="entry name" value="Histidine kinase-like ATPase, C-terminal domain"/>
    <property type="match status" value="1"/>
</dbReference>
<feature type="domain" description="Response regulatory" evidence="12">
    <location>
        <begin position="1066"/>
        <end position="1181"/>
    </location>
</feature>
<evidence type="ECO:0000313" key="13">
    <source>
        <dbReference type="EMBL" id="MBO8461022.1"/>
    </source>
</evidence>
<dbReference type="SUPFAM" id="SSF55874">
    <property type="entry name" value="ATPase domain of HSP90 chaperone/DNA topoisomerase II/histidine kinase"/>
    <property type="match status" value="1"/>
</dbReference>
<feature type="transmembrane region" description="Helical" evidence="8">
    <location>
        <begin position="759"/>
        <end position="781"/>
    </location>
</feature>
<dbReference type="InterPro" id="IPR009057">
    <property type="entry name" value="Homeodomain-like_sf"/>
</dbReference>
<dbReference type="InterPro" id="IPR013783">
    <property type="entry name" value="Ig-like_fold"/>
</dbReference>
<dbReference type="SMART" id="SM00388">
    <property type="entry name" value="HisKA"/>
    <property type="match status" value="1"/>
</dbReference>
<comment type="catalytic activity">
    <reaction evidence="1">
        <text>ATP + protein L-histidine = ADP + protein N-phospho-L-histidine.</text>
        <dbReference type="EC" id="2.7.13.3"/>
    </reaction>
</comment>
<dbReference type="SUPFAM" id="SSF50998">
    <property type="entry name" value="Quinoprotein alcohol dehydrogenase-like"/>
    <property type="match status" value="1"/>
</dbReference>
<feature type="domain" description="HTH araC/xylS-type" evidence="10">
    <location>
        <begin position="1215"/>
        <end position="1314"/>
    </location>
</feature>
<dbReference type="GO" id="GO:0000155">
    <property type="term" value="F:phosphorelay sensor kinase activity"/>
    <property type="evidence" value="ECO:0007669"/>
    <property type="project" value="InterPro"/>
</dbReference>
<dbReference type="Gene3D" id="1.10.287.130">
    <property type="match status" value="1"/>
</dbReference>
<dbReference type="PROSITE" id="PS50110">
    <property type="entry name" value="RESPONSE_REGULATORY"/>
    <property type="match status" value="1"/>
</dbReference>
<keyword evidence="9" id="KW-0732">Signal</keyword>
<comment type="caution">
    <text evidence="13">The sequence shown here is derived from an EMBL/GenBank/DDBJ whole genome shotgun (WGS) entry which is preliminary data.</text>
</comment>
<keyword evidence="3 6" id="KW-0597">Phosphoprotein</keyword>
<dbReference type="PROSITE" id="PS50109">
    <property type="entry name" value="HIS_KIN"/>
    <property type="match status" value="1"/>
</dbReference>
<dbReference type="SMART" id="SM00448">
    <property type="entry name" value="REC"/>
    <property type="match status" value="1"/>
</dbReference>
<evidence type="ECO:0000313" key="14">
    <source>
        <dbReference type="Proteomes" id="UP000823641"/>
    </source>
</evidence>
<keyword evidence="4" id="KW-0805">Transcription regulation</keyword>
<dbReference type="InterPro" id="IPR036097">
    <property type="entry name" value="HisK_dim/P_sf"/>
</dbReference>
<evidence type="ECO:0000256" key="9">
    <source>
        <dbReference type="SAM" id="SignalP"/>
    </source>
</evidence>
<feature type="chain" id="PRO_5038724305" description="histidine kinase" evidence="9">
    <location>
        <begin position="19"/>
        <end position="1317"/>
    </location>
</feature>
<keyword evidence="8" id="KW-1133">Transmembrane helix</keyword>
<dbReference type="Proteomes" id="UP000823641">
    <property type="component" value="Unassembled WGS sequence"/>
</dbReference>
<dbReference type="SUPFAM" id="SSF47384">
    <property type="entry name" value="Homodimeric domain of signal transducing histidine kinase"/>
    <property type="match status" value="1"/>
</dbReference>
<dbReference type="InterPro" id="IPR005467">
    <property type="entry name" value="His_kinase_dom"/>
</dbReference>
<dbReference type="InterPro" id="IPR011047">
    <property type="entry name" value="Quinoprotein_ADH-like_sf"/>
</dbReference>
<feature type="compositionally biased region" description="Basic and acidic residues" evidence="7">
    <location>
        <begin position="1041"/>
        <end position="1050"/>
    </location>
</feature>
<dbReference type="InterPro" id="IPR003594">
    <property type="entry name" value="HATPase_dom"/>
</dbReference>
<dbReference type="EMBL" id="JADIMG010000110">
    <property type="protein sequence ID" value="MBO8461022.1"/>
    <property type="molecule type" value="Genomic_DNA"/>
</dbReference>
<organism evidence="13 14">
    <name type="scientific">Candidatus Gallipaludibacter merdavium</name>
    <dbReference type="NCBI Taxonomy" id="2840839"/>
    <lineage>
        <taxon>Bacteria</taxon>
        <taxon>Pseudomonadati</taxon>
        <taxon>Bacteroidota</taxon>
        <taxon>Bacteroidia</taxon>
        <taxon>Bacteroidales</taxon>
        <taxon>Candidatus Gallipaludibacter</taxon>
    </lineage>
</organism>
<feature type="signal peptide" evidence="9">
    <location>
        <begin position="1"/>
        <end position="18"/>
    </location>
</feature>
<keyword evidence="8" id="KW-0812">Transmembrane</keyword>
<dbReference type="InterPro" id="IPR003661">
    <property type="entry name" value="HisK_dim/P_dom"/>
</dbReference>
<evidence type="ECO:0000256" key="8">
    <source>
        <dbReference type="SAM" id="Phobius"/>
    </source>
</evidence>
<feature type="domain" description="Histidine kinase" evidence="11">
    <location>
        <begin position="817"/>
        <end position="1032"/>
    </location>
</feature>
<dbReference type="InterPro" id="IPR011110">
    <property type="entry name" value="Reg_prop"/>
</dbReference>
<gene>
    <name evidence="13" type="ORF">IAA73_11945</name>
</gene>
<dbReference type="SMART" id="SM00342">
    <property type="entry name" value="HTH_ARAC"/>
    <property type="match status" value="1"/>
</dbReference>
<evidence type="ECO:0000256" key="7">
    <source>
        <dbReference type="SAM" id="MobiDB-lite"/>
    </source>
</evidence>
<dbReference type="Gene3D" id="3.40.50.2300">
    <property type="match status" value="1"/>
</dbReference>
<dbReference type="InterPro" id="IPR004358">
    <property type="entry name" value="Sig_transdc_His_kin-like_C"/>
</dbReference>
<dbReference type="InterPro" id="IPR018060">
    <property type="entry name" value="HTH_AraC"/>
</dbReference>
<reference evidence="13" key="2">
    <citation type="journal article" date="2021" name="PeerJ">
        <title>Extensive microbial diversity within the chicken gut microbiome revealed by metagenomics and culture.</title>
        <authorList>
            <person name="Gilroy R."/>
            <person name="Ravi A."/>
            <person name="Getino M."/>
            <person name="Pursley I."/>
            <person name="Horton D.L."/>
            <person name="Alikhan N.F."/>
            <person name="Baker D."/>
            <person name="Gharbi K."/>
            <person name="Hall N."/>
            <person name="Watson M."/>
            <person name="Adriaenssens E.M."/>
            <person name="Foster-Nyarko E."/>
            <person name="Jarju S."/>
            <person name="Secka A."/>
            <person name="Antonio M."/>
            <person name="Oren A."/>
            <person name="Chaudhuri R.R."/>
            <person name="La Ragione R."/>
            <person name="Hildebrand F."/>
            <person name="Pallen M.J."/>
        </authorList>
    </citation>
    <scope>NUCLEOTIDE SEQUENCE</scope>
    <source>
        <strain evidence="13">G3-3990</strain>
    </source>
</reference>
<dbReference type="InterPro" id="IPR001789">
    <property type="entry name" value="Sig_transdc_resp-reg_receiver"/>
</dbReference>
<evidence type="ECO:0000259" key="10">
    <source>
        <dbReference type="PROSITE" id="PS01124"/>
    </source>
</evidence>
<dbReference type="Gene3D" id="2.60.40.10">
    <property type="entry name" value="Immunoglobulins"/>
    <property type="match status" value="1"/>
</dbReference>
<dbReference type="Pfam" id="PF07495">
    <property type="entry name" value="Y_Y_Y"/>
    <property type="match status" value="1"/>
</dbReference>
<dbReference type="SMART" id="SM00387">
    <property type="entry name" value="HATPase_c"/>
    <property type="match status" value="1"/>
</dbReference>
<keyword evidence="5" id="KW-0804">Transcription</keyword>
<keyword evidence="8" id="KW-0472">Membrane</keyword>
<evidence type="ECO:0000259" key="11">
    <source>
        <dbReference type="PROSITE" id="PS50109"/>
    </source>
</evidence>
<proteinExistence type="predicted"/>
<dbReference type="PROSITE" id="PS01124">
    <property type="entry name" value="HTH_ARAC_FAMILY_2"/>
    <property type="match status" value="1"/>
</dbReference>
<name>A0A9D9HWD7_9BACT</name>
<dbReference type="GO" id="GO:0003700">
    <property type="term" value="F:DNA-binding transcription factor activity"/>
    <property type="evidence" value="ECO:0007669"/>
    <property type="project" value="InterPro"/>
</dbReference>
<dbReference type="InterPro" id="IPR015943">
    <property type="entry name" value="WD40/YVTN_repeat-like_dom_sf"/>
</dbReference>
<dbReference type="Pfam" id="PF07494">
    <property type="entry name" value="Reg_prop"/>
    <property type="match status" value="4"/>
</dbReference>
<dbReference type="PANTHER" id="PTHR43547">
    <property type="entry name" value="TWO-COMPONENT HISTIDINE KINASE"/>
    <property type="match status" value="1"/>
</dbReference>
<reference evidence="13" key="1">
    <citation type="submission" date="2020-10" db="EMBL/GenBank/DDBJ databases">
        <authorList>
            <person name="Gilroy R."/>
        </authorList>
    </citation>
    <scope>NUCLEOTIDE SEQUENCE</scope>
    <source>
        <strain evidence="13">G3-3990</strain>
    </source>
</reference>
<evidence type="ECO:0000256" key="3">
    <source>
        <dbReference type="ARBA" id="ARBA00022553"/>
    </source>
</evidence>
<feature type="modified residue" description="4-aspartylphosphate" evidence="6">
    <location>
        <position position="1114"/>
    </location>
</feature>
<dbReference type="Gene3D" id="2.130.10.10">
    <property type="entry name" value="YVTN repeat-like/Quinoprotein amine dehydrogenase"/>
    <property type="match status" value="2"/>
</dbReference>
<evidence type="ECO:0000256" key="4">
    <source>
        <dbReference type="ARBA" id="ARBA00023015"/>
    </source>
</evidence>
<dbReference type="EC" id="2.7.13.3" evidence="2"/>
<dbReference type="PANTHER" id="PTHR43547:SF2">
    <property type="entry name" value="HYBRID SIGNAL TRANSDUCTION HISTIDINE KINASE C"/>
    <property type="match status" value="1"/>
</dbReference>
<sequence length="1317" mass="150680">MKRFFLLILSLSTLIVNASYFRSYQMEDGLSHNSVWAVMQDQQGFMWFGTNDGLNRFDGRSFKVFKKNEHDSLSVGNNFIHCLKEDSQGRFLVGTKNGLYQYHQTTETFTTISLKPSGEISVNDIYETPNGDIWIACHGQGVYLLDKNLSVKKHYESNDTTKLPNNFIWTIIQDYVGNIWLGTVGDGLVLFDAQQERFIKMADEQDFDIQDPIINTLFCDADYNLWVGTATSGLYRYNYRTGKTYNYMNKEAFNIKSIIEYSENELIMGCDKGLVTFNRITEAFRMLSNEMDNMTDNSIFALAKDKEGAFWIGTYFGGVNYFSPTINTFDYYYNTSNTSAKKSIISSFAQENEEKLWVGSYNNGLALFNPVNGQFEQADIKIDYNNVQDLYYDDGYLYISLYGQGICVLNTHTLKTKHLSQSENLSKQISNFVTTIFKSQDGLFWFASEEGVSVYDPSQQTARKIQYLNGYAIKDILEDYNGAKWFASHTHGLFRLNADKTWDSYSYVENVQSPLPSNHINCIFQDSKFRIWAGTEDAGLLLFDARNNSFKQLFTESNGLPSNIVYAIQNDTDGNLWITTGRGLCKVTHDLQDIVSIGYIDDVQRIRYNPKASICLSDNKLFFGGTNGFIAFYPQAIKLNQQKPNLVITRFNLLNTIHSKERKDQLPIFDIEKENKITLERKNSTFSVEFVALSYLAPSENQYAYMLEGFDTDWTYTTDNKAYYMNIPPGEYIFKVKGSNNDDVWSDMHQIIIKVKPPFLLSIGMIFLYVLLLIGIISLILHRYQKRIAQKNKEQIYRYTVEKEKEIYQAKINFFTNIAHEIRTPLSLITAPLENILNSGDGNATTKSNLNIIKINTNRLLDLVNQLLDFRKVEENMFCFKFQYQDVVAIVRKVYNQYYPNAQLKGLELTLAVEQEHIFSSVDAEAIYKIISNLVSNAIKYAEKNIVMTVKVEGNNICITVSDDGKGIAETYHNKIFDPFFQVQDSQNTAKTGSGLGLSLSKSLAEKHHGTLQVANAEEHGCIFTLTLPISHSAEQQAALPEEHKDKPEEVPTNSDTSIHNKSKVRLLIVEDNADLREFLMDNLSADFSVVGAENGVVALQILEQENIDIIISDIMMPEMDGLELCDKIKGNVAYSHLPLILLSAKTDTPTKIDSLNRGADVYLEKPFSFEQLKAQINSIIENRDNIRNNFIKSPLIYFKRNTTEHDHNNAEFIEKLNAYIIENMSDERFSIDNLSESFYMSRSNFHKKIKNITGLTPNDYIKLIRLNQSVQLLASGKYKINEVCYMVGFNTPSYFSKCFYEHFGKLPKDFITHAKP</sequence>
<accession>A0A9D9HWD7</accession>
<dbReference type="SUPFAM" id="SSF52172">
    <property type="entry name" value="CheY-like"/>
    <property type="match status" value="1"/>
</dbReference>
<evidence type="ECO:0000256" key="2">
    <source>
        <dbReference type="ARBA" id="ARBA00012438"/>
    </source>
</evidence>
<evidence type="ECO:0000259" key="12">
    <source>
        <dbReference type="PROSITE" id="PS50110"/>
    </source>
</evidence>
<feature type="region of interest" description="Disordered" evidence="7">
    <location>
        <begin position="1035"/>
        <end position="1057"/>
    </location>
</feature>
<dbReference type="InterPro" id="IPR036890">
    <property type="entry name" value="HATPase_C_sf"/>
</dbReference>
<dbReference type="SUPFAM" id="SSF46689">
    <property type="entry name" value="Homeodomain-like"/>
    <property type="match status" value="1"/>
</dbReference>
<dbReference type="CDD" id="cd00082">
    <property type="entry name" value="HisKA"/>
    <property type="match status" value="1"/>
</dbReference>
<dbReference type="InterPro" id="IPR011123">
    <property type="entry name" value="Y_Y_Y"/>
</dbReference>
<dbReference type="GO" id="GO:0043565">
    <property type="term" value="F:sequence-specific DNA binding"/>
    <property type="evidence" value="ECO:0007669"/>
    <property type="project" value="InterPro"/>
</dbReference>
<evidence type="ECO:0000256" key="6">
    <source>
        <dbReference type="PROSITE-ProRule" id="PRU00169"/>
    </source>
</evidence>
<dbReference type="Pfam" id="PF00072">
    <property type="entry name" value="Response_reg"/>
    <property type="match status" value="1"/>
</dbReference>
<dbReference type="InterPro" id="IPR011006">
    <property type="entry name" value="CheY-like_superfamily"/>
</dbReference>
<dbReference type="Pfam" id="PF02518">
    <property type="entry name" value="HATPase_c"/>
    <property type="match status" value="1"/>
</dbReference>